<evidence type="ECO:0000313" key="2">
    <source>
        <dbReference type="EMBL" id="NEE03522.1"/>
    </source>
</evidence>
<proteinExistence type="predicted"/>
<feature type="compositionally biased region" description="Polar residues" evidence="1">
    <location>
        <begin position="55"/>
        <end position="69"/>
    </location>
</feature>
<protein>
    <submittedName>
        <fullName evidence="2">Uncharacterized protein</fullName>
    </submittedName>
</protein>
<feature type="region of interest" description="Disordered" evidence="1">
    <location>
        <begin position="31"/>
        <end position="69"/>
    </location>
</feature>
<comment type="caution">
    <text evidence="2">The sequence shown here is derived from an EMBL/GenBank/DDBJ whole genome shotgun (WGS) entry which is preliminary data.</text>
</comment>
<gene>
    <name evidence="2" type="ORF">G1H10_25480</name>
</gene>
<dbReference type="Proteomes" id="UP000475214">
    <property type="component" value="Unassembled WGS sequence"/>
</dbReference>
<dbReference type="RefSeq" id="WP_163743254.1">
    <property type="nucleotide sequence ID" value="NZ_JAAGOA010000023.1"/>
</dbReference>
<evidence type="ECO:0000256" key="1">
    <source>
        <dbReference type="SAM" id="MobiDB-lite"/>
    </source>
</evidence>
<evidence type="ECO:0000313" key="3">
    <source>
        <dbReference type="Proteomes" id="UP000475214"/>
    </source>
</evidence>
<sequence>MRPRDLHPSGRGRMQVAVIIAAEGVRDLDPGVRPDVVDPGELSLRLLPDKPSPSPSTYRASSAPNSTPIGLSKTIDATTFSVVWATPGALRFGWSERYTGRARSA</sequence>
<keyword evidence="3" id="KW-1185">Reference proteome</keyword>
<accession>A0A6L9SGF6</accession>
<organism evidence="2 3">
    <name type="scientific">Phytoactinopolyspora halotolerans</name>
    <dbReference type="NCBI Taxonomy" id="1981512"/>
    <lineage>
        <taxon>Bacteria</taxon>
        <taxon>Bacillati</taxon>
        <taxon>Actinomycetota</taxon>
        <taxon>Actinomycetes</taxon>
        <taxon>Jiangellales</taxon>
        <taxon>Jiangellaceae</taxon>
        <taxon>Phytoactinopolyspora</taxon>
    </lineage>
</organism>
<name>A0A6L9SGF6_9ACTN</name>
<dbReference type="EMBL" id="JAAGOA010000023">
    <property type="protein sequence ID" value="NEE03522.1"/>
    <property type="molecule type" value="Genomic_DNA"/>
</dbReference>
<reference evidence="2 3" key="1">
    <citation type="submission" date="2020-02" db="EMBL/GenBank/DDBJ databases">
        <authorList>
            <person name="Li X.-J."/>
            <person name="Han X.-M."/>
        </authorList>
    </citation>
    <scope>NUCLEOTIDE SEQUENCE [LARGE SCALE GENOMIC DNA]</scope>
    <source>
        <strain evidence="2 3">CCTCC AB 2017055</strain>
    </source>
</reference>
<dbReference type="AlphaFoldDB" id="A0A6L9SGF6"/>